<keyword evidence="1" id="KW-0677">Repeat</keyword>
<keyword evidence="2" id="KW-0129">CBS domain</keyword>
<dbReference type="Pfam" id="PF00571">
    <property type="entry name" value="CBS"/>
    <property type="match status" value="2"/>
</dbReference>
<evidence type="ECO:0000313" key="5">
    <source>
        <dbReference type="Proteomes" id="UP000070250"/>
    </source>
</evidence>
<dbReference type="InterPro" id="IPR051462">
    <property type="entry name" value="CBS_domain-containing"/>
</dbReference>
<keyword evidence="5" id="KW-1185">Reference proteome</keyword>
<dbReference type="InterPro" id="IPR000644">
    <property type="entry name" value="CBS_dom"/>
</dbReference>
<feature type="domain" description="CBS" evidence="3">
    <location>
        <begin position="76"/>
        <end position="133"/>
    </location>
</feature>
<dbReference type="PANTHER" id="PTHR48108">
    <property type="entry name" value="CBS DOMAIN-CONTAINING PROTEIN CBSX2, CHLOROPLASTIC"/>
    <property type="match status" value="1"/>
</dbReference>
<feature type="domain" description="CBS" evidence="3">
    <location>
        <begin position="7"/>
        <end position="67"/>
    </location>
</feature>
<evidence type="ECO:0000259" key="3">
    <source>
        <dbReference type="PROSITE" id="PS51371"/>
    </source>
</evidence>
<protein>
    <recommendedName>
        <fullName evidence="3">CBS domain-containing protein</fullName>
    </recommendedName>
</protein>
<dbReference type="PROSITE" id="PS51371">
    <property type="entry name" value="CBS"/>
    <property type="match status" value="2"/>
</dbReference>
<dbReference type="InterPro" id="IPR046342">
    <property type="entry name" value="CBS_dom_sf"/>
</dbReference>
<dbReference type="CDD" id="cd17775">
    <property type="entry name" value="CBS_pair_bact_arch"/>
    <property type="match status" value="1"/>
</dbReference>
<evidence type="ECO:0000256" key="2">
    <source>
        <dbReference type="PROSITE-ProRule" id="PRU00703"/>
    </source>
</evidence>
<evidence type="ECO:0000256" key="1">
    <source>
        <dbReference type="ARBA" id="ARBA00022737"/>
    </source>
</evidence>
<dbReference type="RefSeq" id="WP_066920188.1">
    <property type="nucleotide sequence ID" value="NZ_CP011971.1"/>
</dbReference>
<dbReference type="AlphaFoldDB" id="A0A127FBP6"/>
<proteinExistence type="predicted"/>
<dbReference type="Proteomes" id="UP000070250">
    <property type="component" value="Chromosome"/>
</dbReference>
<evidence type="ECO:0000313" key="4">
    <source>
        <dbReference type="EMBL" id="AMN47025.1"/>
    </source>
</evidence>
<sequence>MKVGEYCSRAVITIDSDADLTAAAHMMRDHHVGFLIVVVPGQTVREPVGVLTDRDIVLQVLAKNVDPAALTVGDIMTREPMIAREEDDLGELLQGLRLAGIRRVPVVDSQGALVGIISVDDAIEVIAGLLADVSGSIRHQQQREWRTRKI</sequence>
<dbReference type="KEGG" id="sdf:ACG33_07930"/>
<dbReference type="SUPFAM" id="SSF54631">
    <property type="entry name" value="CBS-domain pair"/>
    <property type="match status" value="1"/>
</dbReference>
<dbReference type="Gene3D" id="3.10.580.10">
    <property type="entry name" value="CBS-domain"/>
    <property type="match status" value="1"/>
</dbReference>
<dbReference type="STRING" id="465721.ACG33_07930"/>
<organism evidence="4 5">
    <name type="scientific">Steroidobacter denitrificans</name>
    <dbReference type="NCBI Taxonomy" id="465721"/>
    <lineage>
        <taxon>Bacteria</taxon>
        <taxon>Pseudomonadati</taxon>
        <taxon>Pseudomonadota</taxon>
        <taxon>Gammaproteobacteria</taxon>
        <taxon>Steroidobacterales</taxon>
        <taxon>Steroidobacteraceae</taxon>
        <taxon>Steroidobacter</taxon>
    </lineage>
</organism>
<gene>
    <name evidence="4" type="ORF">ACG33_07930</name>
</gene>
<dbReference type="PANTHER" id="PTHR48108:SF34">
    <property type="entry name" value="CBS DOMAIN-CONTAINING PROTEIN YHCV"/>
    <property type="match status" value="1"/>
</dbReference>
<dbReference type="OrthoDB" id="9808528at2"/>
<accession>A0A127FBP6</accession>
<name>A0A127FBP6_STEDE</name>
<reference evidence="4 5" key="1">
    <citation type="submission" date="2015-06" db="EMBL/GenBank/DDBJ databases">
        <title>A Comprehensive Approach to Explore the Metabolic and Phylogenetic Diversity of Bacterial Steroid Degradation in the Environment: Testosterone as an Example.</title>
        <authorList>
            <person name="Yang F.-C."/>
            <person name="Chen Y.-L."/>
            <person name="Yu C.-P."/>
            <person name="Tang S.-L."/>
            <person name="Wang P.-H."/>
            <person name="Ismail W."/>
            <person name="Wang C.-H."/>
            <person name="Yang C.-Y."/>
            <person name="Chiang Y.-R."/>
        </authorList>
    </citation>
    <scope>NUCLEOTIDE SEQUENCE [LARGE SCALE GENOMIC DNA]</scope>
    <source>
        <strain evidence="4 5">DSM 18526</strain>
    </source>
</reference>
<dbReference type="EMBL" id="CP011971">
    <property type="protein sequence ID" value="AMN47025.1"/>
    <property type="molecule type" value="Genomic_DNA"/>
</dbReference>
<dbReference type="SMART" id="SM00116">
    <property type="entry name" value="CBS"/>
    <property type="match status" value="2"/>
</dbReference>